<dbReference type="AlphaFoldDB" id="A0A445E3W7"/>
<dbReference type="PANTHER" id="PTHR36387">
    <property type="entry name" value="UDP-N-ACETYLMURAMOYL-L-ALANYL-D-GLUTAMATE-2, 6-DIAMINOPIMELATE LIGASE"/>
    <property type="match status" value="1"/>
</dbReference>
<comment type="caution">
    <text evidence="2">The sequence shown here is derived from an EMBL/GenBank/DDBJ whole genome shotgun (WGS) entry which is preliminary data.</text>
</comment>
<accession>A0A445E3W7</accession>
<feature type="region of interest" description="Disordered" evidence="1">
    <location>
        <begin position="65"/>
        <end position="98"/>
    </location>
</feature>
<organism evidence="2 3">
    <name type="scientific">Arachis hypogaea</name>
    <name type="common">Peanut</name>
    <dbReference type="NCBI Taxonomy" id="3818"/>
    <lineage>
        <taxon>Eukaryota</taxon>
        <taxon>Viridiplantae</taxon>
        <taxon>Streptophyta</taxon>
        <taxon>Embryophyta</taxon>
        <taxon>Tracheophyta</taxon>
        <taxon>Spermatophyta</taxon>
        <taxon>Magnoliopsida</taxon>
        <taxon>eudicotyledons</taxon>
        <taxon>Gunneridae</taxon>
        <taxon>Pentapetalae</taxon>
        <taxon>rosids</taxon>
        <taxon>fabids</taxon>
        <taxon>Fabales</taxon>
        <taxon>Fabaceae</taxon>
        <taxon>Papilionoideae</taxon>
        <taxon>50 kb inversion clade</taxon>
        <taxon>dalbergioids sensu lato</taxon>
        <taxon>Dalbergieae</taxon>
        <taxon>Pterocarpus clade</taxon>
        <taxon>Arachis</taxon>
    </lineage>
</organism>
<feature type="compositionally biased region" description="Acidic residues" evidence="1">
    <location>
        <begin position="1"/>
        <end position="13"/>
    </location>
</feature>
<keyword evidence="3" id="KW-1185">Reference proteome</keyword>
<evidence type="ECO:0000256" key="1">
    <source>
        <dbReference type="SAM" id="MobiDB-lite"/>
    </source>
</evidence>
<evidence type="ECO:0000313" key="2">
    <source>
        <dbReference type="EMBL" id="RYR70134.1"/>
    </source>
</evidence>
<proteinExistence type="predicted"/>
<dbReference type="Proteomes" id="UP000289738">
    <property type="component" value="Chromosome A03"/>
</dbReference>
<sequence length="194" mass="21848">MSDREDSDSDAPEEFTALQGIQQDEEIRKIQKESKARLQTVLFKNKSLCKFYISDNIICKMRSYKSKESKDTAQAEDDDVSGSEPQHNPNPASGFLPDDVVKMLAAREKQAFLPYYEGEEEKAKTKPAASKKRKSKKSGLEPVILSELGRPQCLQGALEFLKKRKMSIQRSSSALNNSNRAFRLLSKSGVILQK</sequence>
<feature type="region of interest" description="Disordered" evidence="1">
    <location>
        <begin position="118"/>
        <end position="140"/>
    </location>
</feature>
<protein>
    <submittedName>
        <fullName evidence="2">Uncharacterized protein</fullName>
    </submittedName>
</protein>
<feature type="region of interest" description="Disordered" evidence="1">
    <location>
        <begin position="1"/>
        <end position="22"/>
    </location>
</feature>
<evidence type="ECO:0000313" key="3">
    <source>
        <dbReference type="Proteomes" id="UP000289738"/>
    </source>
</evidence>
<dbReference type="EMBL" id="SDMP01000003">
    <property type="protein sequence ID" value="RYR70134.1"/>
    <property type="molecule type" value="Genomic_DNA"/>
</dbReference>
<reference evidence="2 3" key="1">
    <citation type="submission" date="2019-01" db="EMBL/GenBank/DDBJ databases">
        <title>Sequencing of cultivated peanut Arachis hypogaea provides insights into genome evolution and oil improvement.</title>
        <authorList>
            <person name="Chen X."/>
        </authorList>
    </citation>
    <scope>NUCLEOTIDE SEQUENCE [LARGE SCALE GENOMIC DNA]</scope>
    <source>
        <strain evidence="3">cv. Fuhuasheng</strain>
        <tissue evidence="2">Leaves</tissue>
    </source>
</reference>
<gene>
    <name evidence="2" type="ORF">Ahy_A03g016648</name>
</gene>
<name>A0A445E3W7_ARAHY</name>
<dbReference type="STRING" id="3818.A0A445E3W7"/>
<dbReference type="PANTHER" id="PTHR36387:SF2">
    <property type="entry name" value="UDP-N-ACETYLMURAMOYL-L-ALANYL-D-GLUTAMATE-2, 6-DIAMINOPIMELATE LIGASE"/>
    <property type="match status" value="1"/>
</dbReference>